<proteinExistence type="predicted"/>
<evidence type="ECO:0000313" key="1">
    <source>
        <dbReference type="EMBL" id="JAH78266.1"/>
    </source>
</evidence>
<dbReference type="EMBL" id="GBXM01030311">
    <property type="protein sequence ID" value="JAH78266.1"/>
    <property type="molecule type" value="Transcribed_RNA"/>
</dbReference>
<name>A0A0E9VJV5_ANGAN</name>
<reference evidence="1" key="2">
    <citation type="journal article" date="2015" name="Fish Shellfish Immunol.">
        <title>Early steps in the European eel (Anguilla anguilla)-Vibrio vulnificus interaction in the gills: Role of the RtxA13 toxin.</title>
        <authorList>
            <person name="Callol A."/>
            <person name="Pajuelo D."/>
            <person name="Ebbesson L."/>
            <person name="Teles M."/>
            <person name="MacKenzie S."/>
            <person name="Amaro C."/>
        </authorList>
    </citation>
    <scope>NUCLEOTIDE SEQUENCE</scope>
</reference>
<protein>
    <submittedName>
        <fullName evidence="1">Uncharacterized protein</fullName>
    </submittedName>
</protein>
<dbReference type="AlphaFoldDB" id="A0A0E9VJV5"/>
<reference evidence="1" key="1">
    <citation type="submission" date="2014-11" db="EMBL/GenBank/DDBJ databases">
        <authorList>
            <person name="Amaro Gonzalez C."/>
        </authorList>
    </citation>
    <scope>NUCLEOTIDE SEQUENCE</scope>
</reference>
<accession>A0A0E9VJV5</accession>
<organism evidence="1">
    <name type="scientific">Anguilla anguilla</name>
    <name type="common">European freshwater eel</name>
    <name type="synonym">Muraena anguilla</name>
    <dbReference type="NCBI Taxonomy" id="7936"/>
    <lineage>
        <taxon>Eukaryota</taxon>
        <taxon>Metazoa</taxon>
        <taxon>Chordata</taxon>
        <taxon>Craniata</taxon>
        <taxon>Vertebrata</taxon>
        <taxon>Euteleostomi</taxon>
        <taxon>Actinopterygii</taxon>
        <taxon>Neopterygii</taxon>
        <taxon>Teleostei</taxon>
        <taxon>Anguilliformes</taxon>
        <taxon>Anguillidae</taxon>
        <taxon>Anguilla</taxon>
    </lineage>
</organism>
<sequence length="16" mass="1787">MTSNMTGKEFNGTYCC</sequence>